<evidence type="ECO:0000313" key="4">
    <source>
        <dbReference type="Proteomes" id="UP001187471"/>
    </source>
</evidence>
<keyword evidence="4" id="KW-1185">Reference proteome</keyword>
<gene>
    <name evidence="3" type="ORF">RJ640_013401</name>
</gene>
<evidence type="ECO:0000256" key="1">
    <source>
        <dbReference type="ARBA" id="ARBA00022729"/>
    </source>
</evidence>
<dbReference type="Gene3D" id="3.30.200.20">
    <property type="entry name" value="Phosphorylase Kinase, domain 1"/>
    <property type="match status" value="1"/>
</dbReference>
<feature type="domain" description="Apple" evidence="2">
    <location>
        <begin position="3"/>
        <end position="84"/>
    </location>
</feature>
<dbReference type="PANTHER" id="PTHR47976:SF30">
    <property type="entry name" value="RECEPTOR-LIKE SERINE_THREONINE-PROTEIN KINASE"/>
    <property type="match status" value="1"/>
</dbReference>
<dbReference type="AlphaFoldDB" id="A0AA88RCY3"/>
<keyword evidence="1" id="KW-0732">Signal</keyword>
<reference evidence="3" key="1">
    <citation type="submission" date="2022-12" db="EMBL/GenBank/DDBJ databases">
        <title>Draft genome assemblies for two species of Escallonia (Escalloniales).</title>
        <authorList>
            <person name="Chanderbali A."/>
            <person name="Dervinis C."/>
            <person name="Anghel I."/>
            <person name="Soltis D."/>
            <person name="Soltis P."/>
            <person name="Zapata F."/>
        </authorList>
    </citation>
    <scope>NUCLEOTIDE SEQUENCE</scope>
    <source>
        <strain evidence="3">UCBG92.1500</strain>
        <tissue evidence="3">Leaf</tissue>
    </source>
</reference>
<dbReference type="PROSITE" id="PS50948">
    <property type="entry name" value="PAN"/>
    <property type="match status" value="1"/>
</dbReference>
<dbReference type="InterPro" id="IPR051343">
    <property type="entry name" value="G-type_lectin_kinases/EP1-like"/>
</dbReference>
<protein>
    <recommendedName>
        <fullName evidence="2">Apple domain-containing protein</fullName>
    </recommendedName>
</protein>
<name>A0AA88RCY3_9ASTE</name>
<evidence type="ECO:0000259" key="2">
    <source>
        <dbReference type="PROSITE" id="PS50948"/>
    </source>
</evidence>
<accession>A0AA88RCY3</accession>
<dbReference type="InterPro" id="IPR003609">
    <property type="entry name" value="Pan_app"/>
</dbReference>
<sequence>MSCQSPDRHLLLELDDVTYFEFVPVLADTDVQNCKEACLKNCSCRAAVYRHNSSMSSGECSMPSKIYSMLNIQNQAVSYNSSTFIKLHKLPESPPTSSRTKANQILLIVGPILAATMRLGGGGFGSVFEGTLLDGTRGAVKRLDHLGQGRKEFLAEVQTMGNTISTW</sequence>
<organism evidence="3 4">
    <name type="scientific">Escallonia rubra</name>
    <dbReference type="NCBI Taxonomy" id="112253"/>
    <lineage>
        <taxon>Eukaryota</taxon>
        <taxon>Viridiplantae</taxon>
        <taxon>Streptophyta</taxon>
        <taxon>Embryophyta</taxon>
        <taxon>Tracheophyta</taxon>
        <taxon>Spermatophyta</taxon>
        <taxon>Magnoliopsida</taxon>
        <taxon>eudicotyledons</taxon>
        <taxon>Gunneridae</taxon>
        <taxon>Pentapetalae</taxon>
        <taxon>asterids</taxon>
        <taxon>campanulids</taxon>
        <taxon>Escalloniales</taxon>
        <taxon>Escalloniaceae</taxon>
        <taxon>Escallonia</taxon>
    </lineage>
</organism>
<dbReference type="InterPro" id="IPR011009">
    <property type="entry name" value="Kinase-like_dom_sf"/>
</dbReference>
<dbReference type="Proteomes" id="UP001187471">
    <property type="component" value="Unassembled WGS sequence"/>
</dbReference>
<comment type="caution">
    <text evidence="3">The sequence shown here is derived from an EMBL/GenBank/DDBJ whole genome shotgun (WGS) entry which is preliminary data.</text>
</comment>
<dbReference type="Pfam" id="PF08276">
    <property type="entry name" value="PAN_2"/>
    <property type="match status" value="1"/>
</dbReference>
<dbReference type="SUPFAM" id="SSF56112">
    <property type="entry name" value="Protein kinase-like (PK-like)"/>
    <property type="match status" value="1"/>
</dbReference>
<dbReference type="SMART" id="SM00473">
    <property type="entry name" value="PAN_AP"/>
    <property type="match status" value="1"/>
</dbReference>
<dbReference type="EMBL" id="JAVXUO010001715">
    <property type="protein sequence ID" value="KAK2979761.1"/>
    <property type="molecule type" value="Genomic_DNA"/>
</dbReference>
<dbReference type="PANTHER" id="PTHR47976">
    <property type="entry name" value="G-TYPE LECTIN S-RECEPTOR-LIKE SERINE/THREONINE-PROTEIN KINASE SD2-5"/>
    <property type="match status" value="1"/>
</dbReference>
<proteinExistence type="predicted"/>
<evidence type="ECO:0000313" key="3">
    <source>
        <dbReference type="EMBL" id="KAK2979761.1"/>
    </source>
</evidence>